<dbReference type="EMBL" id="PKMF04000595">
    <property type="protein sequence ID" value="KAK7824680.1"/>
    <property type="molecule type" value="Genomic_DNA"/>
</dbReference>
<organism evidence="1 2">
    <name type="scientific">Quercus suber</name>
    <name type="common">Cork oak</name>
    <dbReference type="NCBI Taxonomy" id="58331"/>
    <lineage>
        <taxon>Eukaryota</taxon>
        <taxon>Viridiplantae</taxon>
        <taxon>Streptophyta</taxon>
        <taxon>Embryophyta</taxon>
        <taxon>Tracheophyta</taxon>
        <taxon>Spermatophyta</taxon>
        <taxon>Magnoliopsida</taxon>
        <taxon>eudicotyledons</taxon>
        <taxon>Gunneridae</taxon>
        <taxon>Pentapetalae</taxon>
        <taxon>rosids</taxon>
        <taxon>fabids</taxon>
        <taxon>Fagales</taxon>
        <taxon>Fagaceae</taxon>
        <taxon>Quercus</taxon>
    </lineage>
</organism>
<evidence type="ECO:0000313" key="1">
    <source>
        <dbReference type="EMBL" id="KAK7824680.1"/>
    </source>
</evidence>
<evidence type="ECO:0000313" key="2">
    <source>
        <dbReference type="Proteomes" id="UP000237347"/>
    </source>
</evidence>
<dbReference type="AlphaFoldDB" id="A0AAW0JDE8"/>
<gene>
    <name evidence="1" type="ORF">CFP56_034086</name>
</gene>
<dbReference type="Gene3D" id="3.10.50.10">
    <property type="match status" value="1"/>
</dbReference>
<protein>
    <submittedName>
        <fullName evidence="1">Uncharacterized protein</fullName>
    </submittedName>
</protein>
<name>A0AAW0JDE8_QUESU</name>
<sequence>MIHNPPPPQSISEKKERELIVWLRSWLAMEIAVGLQWVSGGDYNPLSLVEGNNSMGFVAAVPVPVVQPHILVIMGLPLYGRTWQLKSPTDNRIGAPAIVIGLGRNGVSMYDKRTVSMYSYTGTNWIGYERLSLRGNKAFVCFSYGPFDMTRTGPSQRNSWVIISDFPLGSNGDLGTTHSSPHEGPKSKLRYGVVLVNGKCGLIVKLRLQSPLESNP</sequence>
<accession>A0AAW0JDE8</accession>
<dbReference type="InterPro" id="IPR029070">
    <property type="entry name" value="Chitinase_insertion_sf"/>
</dbReference>
<reference evidence="1 2" key="1">
    <citation type="journal article" date="2018" name="Sci. Data">
        <title>The draft genome sequence of cork oak.</title>
        <authorList>
            <person name="Ramos A.M."/>
            <person name="Usie A."/>
            <person name="Barbosa P."/>
            <person name="Barros P.M."/>
            <person name="Capote T."/>
            <person name="Chaves I."/>
            <person name="Simoes F."/>
            <person name="Abreu I."/>
            <person name="Carrasquinho I."/>
            <person name="Faro C."/>
            <person name="Guimaraes J.B."/>
            <person name="Mendonca D."/>
            <person name="Nobrega F."/>
            <person name="Rodrigues L."/>
            <person name="Saibo N.J.M."/>
            <person name="Varela M.C."/>
            <person name="Egas C."/>
            <person name="Matos J."/>
            <person name="Miguel C.M."/>
            <person name="Oliveira M.M."/>
            <person name="Ricardo C.P."/>
            <person name="Goncalves S."/>
        </authorList>
    </citation>
    <scope>NUCLEOTIDE SEQUENCE [LARGE SCALE GENOMIC DNA]</scope>
    <source>
        <strain evidence="2">cv. HL8</strain>
    </source>
</reference>
<dbReference type="SUPFAM" id="SSF54556">
    <property type="entry name" value="Chitinase insertion domain"/>
    <property type="match status" value="1"/>
</dbReference>
<proteinExistence type="predicted"/>
<keyword evidence="2" id="KW-1185">Reference proteome</keyword>
<comment type="caution">
    <text evidence="1">The sequence shown here is derived from an EMBL/GenBank/DDBJ whole genome shotgun (WGS) entry which is preliminary data.</text>
</comment>
<dbReference type="Proteomes" id="UP000237347">
    <property type="component" value="Unassembled WGS sequence"/>
</dbReference>